<dbReference type="PANTHER" id="PTHR24186">
    <property type="entry name" value="PROTEIN PHOSPHATASE 1 REGULATORY SUBUNIT"/>
    <property type="match status" value="1"/>
</dbReference>
<dbReference type="SMART" id="SM00248">
    <property type="entry name" value="ANK"/>
    <property type="match status" value="4"/>
</dbReference>
<evidence type="ECO:0000313" key="10">
    <source>
        <dbReference type="EMBL" id="KAJ4957720.1"/>
    </source>
</evidence>
<accession>A0A9Q0H1W4</accession>
<keyword evidence="2 8" id="KW-0812">Transmembrane</keyword>
<evidence type="ECO:0000256" key="4">
    <source>
        <dbReference type="ARBA" id="ARBA00022989"/>
    </source>
</evidence>
<keyword evidence="6 8" id="KW-0472">Membrane</keyword>
<feature type="domain" description="PGG" evidence="9">
    <location>
        <begin position="198"/>
        <end position="270"/>
    </location>
</feature>
<dbReference type="Proteomes" id="UP001141806">
    <property type="component" value="Unassembled WGS sequence"/>
</dbReference>
<protein>
    <recommendedName>
        <fullName evidence="9">PGG domain-containing protein</fullName>
    </recommendedName>
</protein>
<sequence length="336" mass="37991">MEQRLYEAALEGNVIALLELLQEDALVLDRIVASVETPLHIAAMLGHVSFAKDILNRKPEFAGEFNFQRCSPLHLASVKGHIQIVKLLLSLNPSVCLVRDCNGRTPLHLAAMKHQVEILNELARVKPEACWIQDDRKQTILHICITHNNFEAVKLLVNSMLKFLLDCTKIEVNTLNTYSFTALDVLLQSSRDLKDMDRKKHNTIMVVASLIATMTFQTGVNPPGGLWQEDAKKLDSHGNPEHYVGTSIMSTENSFQYDRFLVFNTVVYVTTIFTNPTNFDIYANNVAVTICISLMGLLLLANTIRLVVRSLRKFGRFIKRMIWPSNSKINRNCNNV</sequence>
<dbReference type="AlphaFoldDB" id="A0A9Q0H1W4"/>
<keyword evidence="11" id="KW-1185">Reference proteome</keyword>
<gene>
    <name evidence="10" type="ORF">NE237_024831</name>
</gene>
<name>A0A9Q0H1W4_9MAGN</name>
<dbReference type="GO" id="GO:0005886">
    <property type="term" value="C:plasma membrane"/>
    <property type="evidence" value="ECO:0007669"/>
    <property type="project" value="TreeGrafter"/>
</dbReference>
<comment type="caution">
    <text evidence="10">The sequence shown here is derived from an EMBL/GenBank/DDBJ whole genome shotgun (WGS) entry which is preliminary data.</text>
</comment>
<dbReference type="Pfam" id="PF12796">
    <property type="entry name" value="Ank_2"/>
    <property type="match status" value="2"/>
</dbReference>
<reference evidence="10" key="1">
    <citation type="journal article" date="2023" name="Plant J.">
        <title>The genome of the king protea, Protea cynaroides.</title>
        <authorList>
            <person name="Chang J."/>
            <person name="Duong T.A."/>
            <person name="Schoeman C."/>
            <person name="Ma X."/>
            <person name="Roodt D."/>
            <person name="Barker N."/>
            <person name="Li Z."/>
            <person name="Van de Peer Y."/>
            <person name="Mizrachi E."/>
        </authorList>
    </citation>
    <scope>NUCLEOTIDE SEQUENCE</scope>
    <source>
        <tissue evidence="10">Young leaves</tissue>
    </source>
</reference>
<dbReference type="EMBL" id="JAMYWD010000010">
    <property type="protein sequence ID" value="KAJ4957720.1"/>
    <property type="molecule type" value="Genomic_DNA"/>
</dbReference>
<keyword evidence="5 7" id="KW-0040">ANK repeat</keyword>
<dbReference type="SUPFAM" id="SSF48403">
    <property type="entry name" value="Ankyrin repeat"/>
    <property type="match status" value="1"/>
</dbReference>
<evidence type="ECO:0000256" key="6">
    <source>
        <dbReference type="ARBA" id="ARBA00023136"/>
    </source>
</evidence>
<evidence type="ECO:0000259" key="9">
    <source>
        <dbReference type="Pfam" id="PF13962"/>
    </source>
</evidence>
<dbReference type="PANTHER" id="PTHR24186:SF37">
    <property type="entry name" value="PGG DOMAIN-CONTAINING PROTEIN"/>
    <property type="match status" value="1"/>
</dbReference>
<dbReference type="PROSITE" id="PS50088">
    <property type="entry name" value="ANK_REPEAT"/>
    <property type="match status" value="2"/>
</dbReference>
<evidence type="ECO:0000256" key="3">
    <source>
        <dbReference type="ARBA" id="ARBA00022737"/>
    </source>
</evidence>
<evidence type="ECO:0000256" key="2">
    <source>
        <dbReference type="ARBA" id="ARBA00022692"/>
    </source>
</evidence>
<dbReference type="OrthoDB" id="7729168at2759"/>
<organism evidence="10 11">
    <name type="scientific">Protea cynaroides</name>
    <dbReference type="NCBI Taxonomy" id="273540"/>
    <lineage>
        <taxon>Eukaryota</taxon>
        <taxon>Viridiplantae</taxon>
        <taxon>Streptophyta</taxon>
        <taxon>Embryophyta</taxon>
        <taxon>Tracheophyta</taxon>
        <taxon>Spermatophyta</taxon>
        <taxon>Magnoliopsida</taxon>
        <taxon>Proteales</taxon>
        <taxon>Proteaceae</taxon>
        <taxon>Protea</taxon>
    </lineage>
</organism>
<dbReference type="InterPro" id="IPR036770">
    <property type="entry name" value="Ankyrin_rpt-contain_sf"/>
</dbReference>
<feature type="repeat" description="ANK" evidence="7">
    <location>
        <begin position="68"/>
        <end position="100"/>
    </location>
</feature>
<keyword evidence="4 8" id="KW-1133">Transmembrane helix</keyword>
<feature type="transmembrane region" description="Helical" evidence="8">
    <location>
        <begin position="286"/>
        <end position="308"/>
    </location>
</feature>
<proteinExistence type="predicted"/>
<evidence type="ECO:0000256" key="5">
    <source>
        <dbReference type="ARBA" id="ARBA00023043"/>
    </source>
</evidence>
<dbReference type="Gene3D" id="1.25.40.20">
    <property type="entry name" value="Ankyrin repeat-containing domain"/>
    <property type="match status" value="1"/>
</dbReference>
<evidence type="ECO:0000256" key="1">
    <source>
        <dbReference type="ARBA" id="ARBA00004141"/>
    </source>
</evidence>
<evidence type="ECO:0000256" key="7">
    <source>
        <dbReference type="PROSITE-ProRule" id="PRU00023"/>
    </source>
</evidence>
<evidence type="ECO:0000256" key="8">
    <source>
        <dbReference type="SAM" id="Phobius"/>
    </source>
</evidence>
<evidence type="ECO:0000313" key="11">
    <source>
        <dbReference type="Proteomes" id="UP001141806"/>
    </source>
</evidence>
<dbReference type="InterPro" id="IPR026961">
    <property type="entry name" value="PGG_dom"/>
</dbReference>
<keyword evidence="3" id="KW-0677">Repeat</keyword>
<comment type="subcellular location">
    <subcellularLocation>
        <location evidence="1">Membrane</location>
        <topology evidence="1">Multi-pass membrane protein</topology>
    </subcellularLocation>
</comment>
<feature type="repeat" description="ANK" evidence="7">
    <location>
        <begin position="102"/>
        <end position="122"/>
    </location>
</feature>
<dbReference type="PROSITE" id="PS50297">
    <property type="entry name" value="ANK_REP_REGION"/>
    <property type="match status" value="2"/>
</dbReference>
<dbReference type="InterPro" id="IPR002110">
    <property type="entry name" value="Ankyrin_rpt"/>
</dbReference>
<dbReference type="Pfam" id="PF13962">
    <property type="entry name" value="PGG"/>
    <property type="match status" value="1"/>
</dbReference>